<evidence type="ECO:0000256" key="6">
    <source>
        <dbReference type="ARBA" id="ARBA00022759"/>
    </source>
</evidence>
<evidence type="ECO:0000313" key="14">
    <source>
        <dbReference type="Proteomes" id="UP000076858"/>
    </source>
</evidence>
<keyword evidence="6" id="KW-0255">Endonuclease</keyword>
<feature type="coiled-coil region" evidence="9">
    <location>
        <begin position="458"/>
        <end position="500"/>
    </location>
</feature>
<evidence type="ECO:0000256" key="7">
    <source>
        <dbReference type="ARBA" id="ARBA00022801"/>
    </source>
</evidence>
<evidence type="ECO:0000256" key="9">
    <source>
        <dbReference type="SAM" id="Coils"/>
    </source>
</evidence>
<feature type="region of interest" description="Disordered" evidence="10">
    <location>
        <begin position="83"/>
        <end position="121"/>
    </location>
</feature>
<name>A0A164MIG6_9CRUS</name>
<dbReference type="Pfam" id="PF00078">
    <property type="entry name" value="RVT_1"/>
    <property type="match status" value="1"/>
</dbReference>
<dbReference type="GO" id="GO:0003676">
    <property type="term" value="F:nucleic acid binding"/>
    <property type="evidence" value="ECO:0007669"/>
    <property type="project" value="InterPro"/>
</dbReference>
<dbReference type="CDD" id="cd00303">
    <property type="entry name" value="retropepsin_like"/>
    <property type="match status" value="1"/>
</dbReference>
<dbReference type="STRING" id="35525.A0A164MIG6"/>
<dbReference type="GO" id="GO:0006508">
    <property type="term" value="P:proteolysis"/>
    <property type="evidence" value="ECO:0007669"/>
    <property type="project" value="UniProtKB-KW"/>
</dbReference>
<evidence type="ECO:0000256" key="5">
    <source>
        <dbReference type="ARBA" id="ARBA00022722"/>
    </source>
</evidence>
<dbReference type="CDD" id="cd09274">
    <property type="entry name" value="RNase_HI_RT_Ty3"/>
    <property type="match status" value="1"/>
</dbReference>
<dbReference type="InterPro" id="IPR043128">
    <property type="entry name" value="Rev_trsase/Diguanyl_cyclase"/>
</dbReference>
<evidence type="ECO:0000256" key="3">
    <source>
        <dbReference type="ARBA" id="ARBA00022679"/>
    </source>
</evidence>
<comment type="caution">
    <text evidence="13">The sequence shown here is derived from an EMBL/GenBank/DDBJ whole genome shotgun (WGS) entry which is preliminary data.</text>
</comment>
<dbReference type="FunFam" id="3.10.10.10:FF:000007">
    <property type="entry name" value="Retrovirus-related Pol polyprotein from transposon 17.6-like Protein"/>
    <property type="match status" value="1"/>
</dbReference>
<feature type="domain" description="Integrase catalytic" evidence="12">
    <location>
        <begin position="1744"/>
        <end position="1903"/>
    </location>
</feature>
<feature type="compositionally biased region" description="Polar residues" evidence="10">
    <location>
        <begin position="84"/>
        <end position="96"/>
    </location>
</feature>
<evidence type="ECO:0000259" key="12">
    <source>
        <dbReference type="PROSITE" id="PS50994"/>
    </source>
</evidence>
<dbReference type="EC" id="2.7.7.49" evidence="1"/>
<dbReference type="FunFam" id="3.10.20.370:FF:000001">
    <property type="entry name" value="Retrovirus-related Pol polyprotein from transposon 17.6-like protein"/>
    <property type="match status" value="1"/>
</dbReference>
<dbReference type="GO" id="GO:0003964">
    <property type="term" value="F:RNA-directed DNA polymerase activity"/>
    <property type="evidence" value="ECO:0007669"/>
    <property type="project" value="UniProtKB-KW"/>
</dbReference>
<dbReference type="InterPro" id="IPR036397">
    <property type="entry name" value="RNaseH_sf"/>
</dbReference>
<dbReference type="Pfam" id="PF17917">
    <property type="entry name" value="RT_RNaseH"/>
    <property type="match status" value="1"/>
</dbReference>
<feature type="region of interest" description="Disordered" evidence="10">
    <location>
        <begin position="2176"/>
        <end position="2197"/>
    </location>
</feature>
<dbReference type="GO" id="GO:0004519">
    <property type="term" value="F:endonuclease activity"/>
    <property type="evidence" value="ECO:0007669"/>
    <property type="project" value="UniProtKB-KW"/>
</dbReference>
<proteinExistence type="predicted"/>
<evidence type="ECO:0000256" key="10">
    <source>
        <dbReference type="SAM" id="MobiDB-lite"/>
    </source>
</evidence>
<dbReference type="GO" id="GO:0008233">
    <property type="term" value="F:peptidase activity"/>
    <property type="evidence" value="ECO:0007669"/>
    <property type="project" value="UniProtKB-KW"/>
</dbReference>
<dbReference type="InterPro" id="IPR050951">
    <property type="entry name" value="Retrovirus_Pol_polyprotein"/>
</dbReference>
<protein>
    <recommendedName>
        <fullName evidence="1">RNA-directed DNA polymerase</fullName>
        <ecNumber evidence="1">2.7.7.49</ecNumber>
    </recommendedName>
</protein>
<dbReference type="Gene3D" id="1.10.340.70">
    <property type="match status" value="1"/>
</dbReference>
<dbReference type="Gene3D" id="2.40.70.10">
    <property type="entry name" value="Acid Proteases"/>
    <property type="match status" value="1"/>
</dbReference>
<evidence type="ECO:0000259" key="11">
    <source>
        <dbReference type="PROSITE" id="PS50878"/>
    </source>
</evidence>
<evidence type="ECO:0000256" key="1">
    <source>
        <dbReference type="ARBA" id="ARBA00012493"/>
    </source>
</evidence>
<keyword evidence="2" id="KW-0645">Protease</keyword>
<dbReference type="InterPro" id="IPR001584">
    <property type="entry name" value="Integrase_cat-core"/>
</dbReference>
<dbReference type="Pfam" id="PF17921">
    <property type="entry name" value="Integrase_H2C2"/>
    <property type="match status" value="1"/>
</dbReference>
<dbReference type="CDD" id="cd01647">
    <property type="entry name" value="RT_LTR"/>
    <property type="match status" value="1"/>
</dbReference>
<keyword evidence="8" id="KW-0695">RNA-directed DNA polymerase</keyword>
<dbReference type="Pfam" id="PF13975">
    <property type="entry name" value="gag-asp_proteas"/>
    <property type="match status" value="1"/>
</dbReference>
<keyword evidence="4" id="KW-0548">Nucleotidyltransferase</keyword>
<dbReference type="InterPro" id="IPR021109">
    <property type="entry name" value="Peptidase_aspartic_dom_sf"/>
</dbReference>
<dbReference type="PANTHER" id="PTHR37984:SF5">
    <property type="entry name" value="PROTEIN NYNRIN-LIKE"/>
    <property type="match status" value="1"/>
</dbReference>
<dbReference type="FunFam" id="3.30.420.10:FF:000032">
    <property type="entry name" value="Retrovirus-related Pol polyprotein from transposon 297-like Protein"/>
    <property type="match status" value="1"/>
</dbReference>
<keyword evidence="3" id="KW-0808">Transferase</keyword>
<accession>A0A164MIG6</accession>
<reference evidence="13 14" key="1">
    <citation type="submission" date="2016-03" db="EMBL/GenBank/DDBJ databases">
        <title>EvidentialGene: Evidence-directed Construction of Genes on Genomes.</title>
        <authorList>
            <person name="Gilbert D.G."/>
            <person name="Choi J.-H."/>
            <person name="Mockaitis K."/>
            <person name="Colbourne J."/>
            <person name="Pfrender M."/>
        </authorList>
    </citation>
    <scope>NUCLEOTIDE SEQUENCE [LARGE SCALE GENOMIC DNA]</scope>
    <source>
        <strain evidence="13 14">Xinb3</strain>
        <tissue evidence="13">Complete organism</tissue>
    </source>
</reference>
<dbReference type="InterPro" id="IPR041373">
    <property type="entry name" value="RT_RNaseH"/>
</dbReference>
<dbReference type="PANTHER" id="PTHR37984">
    <property type="entry name" value="PROTEIN CBG26694"/>
    <property type="match status" value="1"/>
</dbReference>
<dbReference type="FunFam" id="3.30.70.270:FF:000020">
    <property type="entry name" value="Transposon Tf2-6 polyprotein-like Protein"/>
    <property type="match status" value="1"/>
</dbReference>
<keyword evidence="9" id="KW-0175">Coiled coil</keyword>
<dbReference type="PROSITE" id="PS50994">
    <property type="entry name" value="INTEGRASE"/>
    <property type="match status" value="1"/>
</dbReference>
<feature type="domain" description="Reverse transcriptase" evidence="11">
    <location>
        <begin position="1199"/>
        <end position="1378"/>
    </location>
</feature>
<dbReference type="Gene3D" id="3.30.420.10">
    <property type="entry name" value="Ribonuclease H-like superfamily/Ribonuclease H"/>
    <property type="match status" value="1"/>
</dbReference>
<dbReference type="GO" id="GO:0015074">
    <property type="term" value="P:DNA integration"/>
    <property type="evidence" value="ECO:0007669"/>
    <property type="project" value="InterPro"/>
</dbReference>
<keyword evidence="14" id="KW-1185">Reference proteome</keyword>
<dbReference type="SUPFAM" id="SSF50630">
    <property type="entry name" value="Acid proteases"/>
    <property type="match status" value="1"/>
</dbReference>
<dbReference type="InterPro" id="IPR000477">
    <property type="entry name" value="RT_dom"/>
</dbReference>
<organism evidence="13 14">
    <name type="scientific">Daphnia magna</name>
    <dbReference type="NCBI Taxonomy" id="35525"/>
    <lineage>
        <taxon>Eukaryota</taxon>
        <taxon>Metazoa</taxon>
        <taxon>Ecdysozoa</taxon>
        <taxon>Arthropoda</taxon>
        <taxon>Crustacea</taxon>
        <taxon>Branchiopoda</taxon>
        <taxon>Diplostraca</taxon>
        <taxon>Cladocera</taxon>
        <taxon>Anomopoda</taxon>
        <taxon>Daphniidae</taxon>
        <taxon>Daphnia</taxon>
    </lineage>
</organism>
<dbReference type="InterPro" id="IPR043502">
    <property type="entry name" value="DNA/RNA_pol_sf"/>
</dbReference>
<gene>
    <name evidence="13" type="ORF">APZ42_031797</name>
</gene>
<dbReference type="Gene3D" id="3.30.70.270">
    <property type="match status" value="2"/>
</dbReference>
<dbReference type="FunFam" id="1.10.340.70:FF:000001">
    <property type="entry name" value="Retrovirus-related Pol polyprotein from transposon gypsy-like Protein"/>
    <property type="match status" value="1"/>
</dbReference>
<dbReference type="InterPro" id="IPR012337">
    <property type="entry name" value="RNaseH-like_sf"/>
</dbReference>
<evidence type="ECO:0000256" key="8">
    <source>
        <dbReference type="ARBA" id="ARBA00022918"/>
    </source>
</evidence>
<evidence type="ECO:0000256" key="2">
    <source>
        <dbReference type="ARBA" id="ARBA00022670"/>
    </source>
</evidence>
<keyword evidence="7" id="KW-0378">Hydrolase</keyword>
<dbReference type="OrthoDB" id="10037266at2759"/>
<dbReference type="GO" id="GO:0042575">
    <property type="term" value="C:DNA polymerase complex"/>
    <property type="evidence" value="ECO:0007669"/>
    <property type="project" value="UniProtKB-ARBA"/>
</dbReference>
<dbReference type="EMBL" id="LRGB01002994">
    <property type="protein sequence ID" value="KZS05089.1"/>
    <property type="molecule type" value="Genomic_DNA"/>
</dbReference>
<dbReference type="Gene3D" id="3.10.10.10">
    <property type="entry name" value="HIV Type 1 Reverse Transcriptase, subunit A, domain 1"/>
    <property type="match status" value="1"/>
</dbReference>
<dbReference type="InterPro" id="IPR041588">
    <property type="entry name" value="Integrase_H2C2"/>
</dbReference>
<dbReference type="PROSITE" id="PS50878">
    <property type="entry name" value="RT_POL"/>
    <property type="match status" value="1"/>
</dbReference>
<sequence>MSDTAPERKTILAEIFSSAGEPFQQDPFEKSKALKKVLDSSTYSLQRQSLVNQATMVEIGEDSPLKSLSTVRCVYKPIFDLSTKDSSNASPSTSGEPQKRRSEALPVDDTAPQPGPSIKHPKVVQVAKRLPKDFKLPSKFSAQVQPLMENDKAVFTTSQINQGVRDIAKSMWLYTEQPTTAELQTVIAMLVKKYPHFRLTAKSLSTPESNMRSTSGLLAPSKIRDSEKIKRAERRAAGLERPWTGPRLPRQFRNTPEARRQIEAYNRYVETTGQPAATNPLESVLPILVRSMPLAELKGALTPKYSGDIRYRPAEEAEATTLPPQIEQPERDLELSIAAGLEEDLIDLASEEEPEPLLPTNYRAHAGVTGYIQKKCGTIVNSEGGLIIHPLNHRMDDGQNQAVQKHFVTAELDNDLAMETELLKQRYHKFIKASDQVRWTLQSTNATEEQIEQDYSAVAEVEEEMIVVQALAENKREEYKRQLDAEFQDQQRKDERKREEDRNKLLQDLITQQAFAAQILQQQQAYTQQIQELIAPNQAAVQMAAAAAPLKMENQAGPNLGDGVENVVLVGVQEGRFREREPPVFNGNAGEDVMHWITRFERIADYNSWNAARRFAHLGMCLEGVALEWYLSLAPQPQDYQTLRIAILNAFKDPNYEYDLESQLRNRFQELDEPVMTYCYNIVYLCSILDPNMAEPTKVNPILRGLKPTLLERVYPLVENGVTDTQALFNLVLRHSQAMHLANRNDWSSKIITPTQCLPIMNSSTSNSFITRKEFEGSMNTLKRELKGEITEVKSFLETTLVSHLSSIEKLIEKSTHSNQPFSNTRPFKRTSDGRPILWRSKPSSQHLYGKLIFHIQSYLPSYSFNLVKLKSVVERGDTTDHIFAIPQLDRIKLVFKDVICSKHLLEAIIDTGSGITVISPYFYRMLKLPLKNWVGSDVLLADGKRTRPHGIVDVEIKIDNINVSVTAVVLEINGFNLLIGNDTLRQLKSIQINYENEQTYFKICEIDYVDPPNNSDFIVCKEACSVPAHSVISIPVTRTNEMTNRRTTGDVEMIEPSVKIMNDKGLSVGRFCFLSNLSLETVQLINFSDSPQLIEKGVKLGEIITVEVPDQPLLFDNSPELNFDDAINKELPTDQRQAIKELLLKYSACFATSSHDLGSSNLVQHGIDIGNHPPVHQAPYPSAWKQRGQIQEQVEQMLTDNIIEFSQSAFASPVVLVRKPDNSWRFCVDYRKLNSITRKDVYPLPRIEDALSRLEGSKYFSIMDMQSGYWQVQMKPADKEKTAFITADGLYQFKVMPFGLTNAPSTFQRMMDVLLAGLKWNTCLVYLDDIVIFSNSIPQHLTRLELVLQCLIKANLKLKLSKCTFVATCLKILGYVVSGSGLSPEPEKVKAVTAFPVPSSLKEVQSFIGLCSYYRRFVKNFSIIARPLTSLTKKGQRFLWSDEQMTSFQQLKSALTSPPILGHPNYELPMEIHCDACDYGLGAILVQQQDSGERVLAYVSRLLSPAEKNYSITEKECLALIWSIQKFKIYIWGSKIKVVTDHHPLCWLMRKRDLAGRLARWALQLQDLDIEIIHRSGRLHSDADALSRNPINPPEPETQIPMLFVQPSSLIQNTNLKSLQWESPWWQPIIKEMQERHLSAMTHRKTRHFILHEQILYHRIVKHGKVFYRLCLPHTLIEQVLLACHDDVTAGHLGVTRTLKKINQRFYWPKMTRYVINYVRSCIDCQTKKKPKDRPAGFMEPIYPKQPFEKVGLDLIGPFPLSQLGNRHVIIAVDYLTKWVIAKAVPKATTVEVVDFFVRRVVLQHGAPINVISDRGKCLTSEFSQELFRALQTNHLITTAYHPQSNGLVERFNHTFAEMLSMFVNSSHTDWDDIVDHVTFAYNTSRQESTGVTPFFLLYGREAMLPIDVTLGNNPNRNLTTNNHLEQLHQLPHLREKIKRRLLKIQHLQKKRYDNRHKENSYSIGDLVWVYRPFRKKGRSEKLLHRYHGPFQITKRYSNLNYEVKNVYDRKSYIDKVHVGSLIRQNTALETDYIEDTGPYSHTGFARQLWLEHEKMANDRFEINSQEEEISILIGVDQIFQIIPNQPAIQSPCGLGAYNTKLGRILTGPSKEKRSKKEKAIIQQMLQCSSFSNYQTISSYAAGCLVSEFYFMNPSEDMDEMEAGKEAKEFSPAQPMEEISSQELNHTSKSKKEKRKIVKEELKRQTVSLFWKLEHSTILDDCDAVEQNDALSSFGDKITRQEDGRYCTPMPWKTDEWSIATTRLESLLKRLKRTPELLSAYHKEIDQLRVQNFVEEAGLNYEGLHTYLPHHPVIRQDKTTTKM</sequence>
<dbReference type="SUPFAM" id="SSF56672">
    <property type="entry name" value="DNA/RNA polymerases"/>
    <property type="match status" value="1"/>
</dbReference>
<dbReference type="SUPFAM" id="SSF53098">
    <property type="entry name" value="Ribonuclease H-like"/>
    <property type="match status" value="1"/>
</dbReference>
<dbReference type="Proteomes" id="UP000076858">
    <property type="component" value="Unassembled WGS sequence"/>
</dbReference>
<evidence type="ECO:0000256" key="4">
    <source>
        <dbReference type="ARBA" id="ARBA00022695"/>
    </source>
</evidence>
<keyword evidence="5" id="KW-0540">Nuclease</keyword>
<evidence type="ECO:0000313" key="13">
    <source>
        <dbReference type="EMBL" id="KZS05089.1"/>
    </source>
</evidence>